<evidence type="ECO:0000256" key="7">
    <source>
        <dbReference type="SAM" id="Phobius"/>
    </source>
</evidence>
<dbReference type="FunFam" id="3.30.200.20:FF:001037">
    <property type="entry name" value="Putative G-type lectin S-receptor-like serine/threonine-protein kinase"/>
    <property type="match status" value="1"/>
</dbReference>
<evidence type="ECO:0000256" key="4">
    <source>
        <dbReference type="ARBA" id="ARBA00022777"/>
    </source>
</evidence>
<keyword evidence="5" id="KW-0067">ATP-binding</keyword>
<proteinExistence type="predicted"/>
<comment type="caution">
    <text evidence="9">The sequence shown here is derived from an EMBL/GenBank/DDBJ whole genome shotgun (WGS) entry which is preliminary data.</text>
</comment>
<dbReference type="Pfam" id="PF08276">
    <property type="entry name" value="PAN_2"/>
    <property type="match status" value="1"/>
</dbReference>
<keyword evidence="10" id="KW-1185">Reference proteome</keyword>
<dbReference type="Gene3D" id="3.30.200.20">
    <property type="entry name" value="Phosphorylase Kinase, domain 1"/>
    <property type="match status" value="1"/>
</dbReference>
<dbReference type="GO" id="GO:0005524">
    <property type="term" value="F:ATP binding"/>
    <property type="evidence" value="ECO:0007669"/>
    <property type="project" value="UniProtKB-KW"/>
</dbReference>
<dbReference type="InterPro" id="IPR000719">
    <property type="entry name" value="Prot_kinase_dom"/>
</dbReference>
<evidence type="ECO:0000256" key="1">
    <source>
        <dbReference type="ARBA" id="ARBA00022527"/>
    </source>
</evidence>
<reference evidence="9" key="1">
    <citation type="submission" date="2022-06" db="EMBL/GenBank/DDBJ databases">
        <title>Uncovering the hologenomic basis of an extraordinary plant invasion.</title>
        <authorList>
            <person name="Bieker V.C."/>
            <person name="Martin M.D."/>
            <person name="Gilbert T."/>
            <person name="Hodgins K."/>
            <person name="Battlay P."/>
            <person name="Petersen B."/>
            <person name="Wilson J."/>
        </authorList>
    </citation>
    <scope>NUCLEOTIDE SEQUENCE</scope>
    <source>
        <strain evidence="9">AA19_3_7</strain>
        <tissue evidence="9">Leaf</tissue>
    </source>
</reference>
<dbReference type="InterPro" id="IPR011009">
    <property type="entry name" value="Kinase-like_dom_sf"/>
</dbReference>
<dbReference type="PANTHER" id="PTHR27002:SF1111">
    <property type="entry name" value="NON-SPECIFIC SERINE_THREONINE PROTEIN KINASE"/>
    <property type="match status" value="1"/>
</dbReference>
<keyword evidence="2" id="KW-0808">Transferase</keyword>
<feature type="compositionally biased region" description="Basic and acidic residues" evidence="6">
    <location>
        <begin position="57"/>
        <end position="73"/>
    </location>
</feature>
<keyword evidence="3" id="KW-0547">Nucleotide-binding</keyword>
<dbReference type="Proteomes" id="UP001206925">
    <property type="component" value="Unassembled WGS sequence"/>
</dbReference>
<name>A0AAD5BN44_AMBAR</name>
<dbReference type="GO" id="GO:0004674">
    <property type="term" value="F:protein serine/threonine kinase activity"/>
    <property type="evidence" value="ECO:0007669"/>
    <property type="project" value="UniProtKB-KW"/>
</dbReference>
<dbReference type="EMBL" id="JAMZMK010011938">
    <property type="protein sequence ID" value="KAI7725436.1"/>
    <property type="molecule type" value="Genomic_DNA"/>
</dbReference>
<dbReference type="InterPro" id="IPR003609">
    <property type="entry name" value="Pan_app"/>
</dbReference>
<dbReference type="Pfam" id="PF07714">
    <property type="entry name" value="PK_Tyr_Ser-Thr"/>
    <property type="match status" value="1"/>
</dbReference>
<keyword evidence="7" id="KW-0812">Transmembrane</keyword>
<evidence type="ECO:0000256" key="6">
    <source>
        <dbReference type="SAM" id="MobiDB-lite"/>
    </source>
</evidence>
<dbReference type="GO" id="GO:0005886">
    <property type="term" value="C:plasma membrane"/>
    <property type="evidence" value="ECO:0007669"/>
    <property type="project" value="TreeGrafter"/>
</dbReference>
<evidence type="ECO:0000256" key="2">
    <source>
        <dbReference type="ARBA" id="ARBA00022679"/>
    </source>
</evidence>
<sequence length="268" mass="30698">MNDTGKIQYLSWEENNKQWVLDWQMPQDDCDCKQRCLQDCNCTAYSYMPASYMPAKEEELRNNRPKGKVKEVKGSSGEHSSSFRIEAHILIIIMAILLILLLGSLGYIYYKKSVIREQGTNSVSQMYNSERWAIELLDPDQSREEDTEGIGVPFFQLESILAATDNFSEANKLGRGGFGPVYKGKLPGGQEVAVKRLSSVSVQGFEEFRNEVMLIAKLQHRNLVRLLGYCMKGNEKILVYEYMPNKSLDVFIFGWYLGFTDARFDFSI</sequence>
<dbReference type="InterPro" id="IPR001245">
    <property type="entry name" value="Ser-Thr/Tyr_kinase_cat_dom"/>
</dbReference>
<feature type="transmembrane region" description="Helical" evidence="7">
    <location>
        <begin position="89"/>
        <end position="110"/>
    </location>
</feature>
<feature type="region of interest" description="Disordered" evidence="6">
    <location>
        <begin position="57"/>
        <end position="76"/>
    </location>
</feature>
<protein>
    <recommendedName>
        <fullName evidence="8">Protein kinase domain-containing protein</fullName>
    </recommendedName>
</protein>
<dbReference type="SUPFAM" id="SSF56112">
    <property type="entry name" value="Protein kinase-like (PK-like)"/>
    <property type="match status" value="1"/>
</dbReference>
<dbReference type="PROSITE" id="PS50011">
    <property type="entry name" value="PROTEIN_KINASE_DOM"/>
    <property type="match status" value="1"/>
</dbReference>
<evidence type="ECO:0000313" key="9">
    <source>
        <dbReference type="EMBL" id="KAI7725436.1"/>
    </source>
</evidence>
<dbReference type="AlphaFoldDB" id="A0AAD5BN44"/>
<evidence type="ECO:0000313" key="10">
    <source>
        <dbReference type="Proteomes" id="UP001206925"/>
    </source>
</evidence>
<evidence type="ECO:0000256" key="3">
    <source>
        <dbReference type="ARBA" id="ARBA00022741"/>
    </source>
</evidence>
<organism evidence="9 10">
    <name type="scientific">Ambrosia artemisiifolia</name>
    <name type="common">Common ragweed</name>
    <dbReference type="NCBI Taxonomy" id="4212"/>
    <lineage>
        <taxon>Eukaryota</taxon>
        <taxon>Viridiplantae</taxon>
        <taxon>Streptophyta</taxon>
        <taxon>Embryophyta</taxon>
        <taxon>Tracheophyta</taxon>
        <taxon>Spermatophyta</taxon>
        <taxon>Magnoliopsida</taxon>
        <taxon>eudicotyledons</taxon>
        <taxon>Gunneridae</taxon>
        <taxon>Pentapetalae</taxon>
        <taxon>asterids</taxon>
        <taxon>campanulids</taxon>
        <taxon>Asterales</taxon>
        <taxon>Asteraceae</taxon>
        <taxon>Asteroideae</taxon>
        <taxon>Heliantheae alliance</taxon>
        <taxon>Heliantheae</taxon>
        <taxon>Ambrosia</taxon>
    </lineage>
</organism>
<evidence type="ECO:0000256" key="5">
    <source>
        <dbReference type="ARBA" id="ARBA00022840"/>
    </source>
</evidence>
<evidence type="ECO:0000259" key="8">
    <source>
        <dbReference type="PROSITE" id="PS50011"/>
    </source>
</evidence>
<keyword evidence="4" id="KW-0418">Kinase</keyword>
<dbReference type="PANTHER" id="PTHR27002">
    <property type="entry name" value="RECEPTOR-LIKE SERINE/THREONINE-PROTEIN KINASE SD1-8"/>
    <property type="match status" value="1"/>
</dbReference>
<accession>A0AAD5BN44</accession>
<feature type="domain" description="Protein kinase" evidence="8">
    <location>
        <begin position="167"/>
        <end position="268"/>
    </location>
</feature>
<keyword evidence="7" id="KW-0472">Membrane</keyword>
<keyword evidence="1" id="KW-0723">Serine/threonine-protein kinase</keyword>
<gene>
    <name evidence="9" type="ORF">M8C21_010015</name>
</gene>
<keyword evidence="7" id="KW-1133">Transmembrane helix</keyword>
<dbReference type="GO" id="GO:0048544">
    <property type="term" value="P:recognition of pollen"/>
    <property type="evidence" value="ECO:0007669"/>
    <property type="project" value="InterPro"/>
</dbReference>